<keyword evidence="6" id="KW-1185">Reference proteome</keyword>
<evidence type="ECO:0000256" key="1">
    <source>
        <dbReference type="ARBA" id="ARBA00001971"/>
    </source>
</evidence>
<keyword evidence="3 4" id="KW-0479">Metal-binding</keyword>
<dbReference type="EMBL" id="JACCFP010000001">
    <property type="protein sequence ID" value="NYI99364.1"/>
    <property type="molecule type" value="Genomic_DNA"/>
</dbReference>
<keyword evidence="3 4" id="KW-0408">Iron</keyword>
<name>A0A853BWB7_9ACTN</name>
<dbReference type="PRINTS" id="PR00385">
    <property type="entry name" value="P450"/>
</dbReference>
<reference evidence="5 6" key="1">
    <citation type="submission" date="2020-07" db="EMBL/GenBank/DDBJ databases">
        <title>Sequencing the genomes of 1000 actinobacteria strains.</title>
        <authorList>
            <person name="Klenk H.-P."/>
        </authorList>
    </citation>
    <scope>NUCLEOTIDE SEQUENCE [LARGE SCALE GENOMIC DNA]</scope>
    <source>
        <strain evidence="5 6">DSM 103833</strain>
    </source>
</reference>
<evidence type="ECO:0000313" key="6">
    <source>
        <dbReference type="Proteomes" id="UP000530424"/>
    </source>
</evidence>
<dbReference type="InterPro" id="IPR001128">
    <property type="entry name" value="Cyt_P450"/>
</dbReference>
<keyword evidence="4" id="KW-0560">Oxidoreductase</keyword>
<comment type="caution">
    <text evidence="5">The sequence shown here is derived from an EMBL/GenBank/DDBJ whole genome shotgun (WGS) entry which is preliminary data.</text>
</comment>
<gene>
    <name evidence="5" type="ORF">HNR19_000063</name>
</gene>
<evidence type="ECO:0000256" key="4">
    <source>
        <dbReference type="RuleBase" id="RU000461"/>
    </source>
</evidence>
<dbReference type="Pfam" id="PF00067">
    <property type="entry name" value="p450"/>
    <property type="match status" value="1"/>
</dbReference>
<dbReference type="PRINTS" id="PR00463">
    <property type="entry name" value="EP450I"/>
</dbReference>
<sequence length="454" mass="49460">MTIADPVLPAPPDHPVGGLTAAREITRNQIDFFTSTVTPESDVVRVVLGAGPLSKHLYVCHSPTAVEEVLSAKTFAHYSKEGQRFYQQIQVALGDGILTAWGDEWLRQKRFIQPVFTRTRVESYTDEMVDAADELVDRWRDGGTVDLGAGLTHLTLRVVTRALFGTDAGPLEAAVARWFPALNRSIVTRVALPVPVPLAVPFKFNREFKGARDALQQVCSDLIARRRTAGAGGDDLASLLIAARDGDAHMTDEEVRDQVLIFLLAGHETTSTALTFTLHLLGRHPEAQERVRAEVADVLGDARPTAASLQALPYTTAVLKEAMRLYPSAPFTGRLTAEDSNIGGYAVPAGSDVVLSVWTIHRRPDLWPDPLAFDPDRFLGDERRNRYAWVPFGAGPRACIGQHFSMLESAATLTQLVRAFDFSAPAGTSDHLPVGSGITLYPLEPVLSEVTPRG</sequence>
<evidence type="ECO:0000313" key="5">
    <source>
        <dbReference type="EMBL" id="NYI99364.1"/>
    </source>
</evidence>
<accession>A0A853BWB7</accession>
<dbReference type="PANTHER" id="PTHR24305:SF166">
    <property type="entry name" value="CYTOCHROME P450 12A4, MITOCHONDRIAL-RELATED"/>
    <property type="match status" value="1"/>
</dbReference>
<protein>
    <submittedName>
        <fullName evidence="5">Cytochrome P450</fullName>
    </submittedName>
</protein>
<dbReference type="RefSeq" id="WP_179666022.1">
    <property type="nucleotide sequence ID" value="NZ_JACCFP010000001.1"/>
</dbReference>
<feature type="binding site" description="axial binding residue" evidence="3">
    <location>
        <position position="399"/>
    </location>
    <ligand>
        <name>heme</name>
        <dbReference type="ChEBI" id="CHEBI:30413"/>
    </ligand>
    <ligandPart>
        <name>Fe</name>
        <dbReference type="ChEBI" id="CHEBI:18248"/>
    </ligandPart>
</feature>
<dbReference type="InterPro" id="IPR002401">
    <property type="entry name" value="Cyt_P450_E_grp-I"/>
</dbReference>
<dbReference type="GO" id="GO:0016705">
    <property type="term" value="F:oxidoreductase activity, acting on paired donors, with incorporation or reduction of molecular oxygen"/>
    <property type="evidence" value="ECO:0007669"/>
    <property type="project" value="InterPro"/>
</dbReference>
<evidence type="ECO:0000256" key="2">
    <source>
        <dbReference type="ARBA" id="ARBA00010617"/>
    </source>
</evidence>
<comment type="cofactor">
    <cofactor evidence="1 3">
        <name>heme</name>
        <dbReference type="ChEBI" id="CHEBI:30413"/>
    </cofactor>
</comment>
<evidence type="ECO:0000256" key="3">
    <source>
        <dbReference type="PIRSR" id="PIRSR602401-1"/>
    </source>
</evidence>
<keyword evidence="3 4" id="KW-0349">Heme</keyword>
<comment type="similarity">
    <text evidence="2 4">Belongs to the cytochrome P450 family.</text>
</comment>
<dbReference type="PANTHER" id="PTHR24305">
    <property type="entry name" value="CYTOCHROME P450"/>
    <property type="match status" value="1"/>
</dbReference>
<dbReference type="GO" id="GO:0020037">
    <property type="term" value="F:heme binding"/>
    <property type="evidence" value="ECO:0007669"/>
    <property type="project" value="InterPro"/>
</dbReference>
<dbReference type="PROSITE" id="PS00086">
    <property type="entry name" value="CYTOCHROME_P450"/>
    <property type="match status" value="1"/>
</dbReference>
<dbReference type="SUPFAM" id="SSF48264">
    <property type="entry name" value="Cytochrome P450"/>
    <property type="match status" value="1"/>
</dbReference>
<dbReference type="AlphaFoldDB" id="A0A853BWB7"/>
<dbReference type="InterPro" id="IPR036396">
    <property type="entry name" value="Cyt_P450_sf"/>
</dbReference>
<proteinExistence type="inferred from homology"/>
<dbReference type="GO" id="GO:0005506">
    <property type="term" value="F:iron ion binding"/>
    <property type="evidence" value="ECO:0007669"/>
    <property type="project" value="InterPro"/>
</dbReference>
<dbReference type="InterPro" id="IPR050121">
    <property type="entry name" value="Cytochrome_P450_monoxygenase"/>
</dbReference>
<keyword evidence="4" id="KW-0503">Monooxygenase</keyword>
<dbReference type="GO" id="GO:0004497">
    <property type="term" value="F:monooxygenase activity"/>
    <property type="evidence" value="ECO:0007669"/>
    <property type="project" value="UniProtKB-KW"/>
</dbReference>
<dbReference type="InterPro" id="IPR017972">
    <property type="entry name" value="Cyt_P450_CS"/>
</dbReference>
<organism evidence="5 6">
    <name type="scientific">Nocardioides thalensis</name>
    <dbReference type="NCBI Taxonomy" id="1914755"/>
    <lineage>
        <taxon>Bacteria</taxon>
        <taxon>Bacillati</taxon>
        <taxon>Actinomycetota</taxon>
        <taxon>Actinomycetes</taxon>
        <taxon>Propionibacteriales</taxon>
        <taxon>Nocardioidaceae</taxon>
        <taxon>Nocardioides</taxon>
    </lineage>
</organism>
<dbReference type="Gene3D" id="1.10.630.10">
    <property type="entry name" value="Cytochrome P450"/>
    <property type="match status" value="1"/>
</dbReference>
<dbReference type="Proteomes" id="UP000530424">
    <property type="component" value="Unassembled WGS sequence"/>
</dbReference>